<dbReference type="PANTHER" id="PTHR43432:SF3">
    <property type="entry name" value="SLR0285 PROTEIN"/>
    <property type="match status" value="1"/>
</dbReference>
<evidence type="ECO:0000313" key="8">
    <source>
        <dbReference type="EMBL" id="MFD0790090.1"/>
    </source>
</evidence>
<dbReference type="PROSITE" id="PS50818">
    <property type="entry name" value="INTEIN_C_TER"/>
    <property type="match status" value="1"/>
</dbReference>
<reference evidence="9" key="1">
    <citation type="journal article" date="2019" name="Int. J. Syst. Evol. Microbiol.">
        <title>The Global Catalogue of Microorganisms (GCM) 10K type strain sequencing project: providing services to taxonomists for standard genome sequencing and annotation.</title>
        <authorList>
            <consortium name="The Broad Institute Genomics Platform"/>
            <consortium name="The Broad Institute Genome Sequencing Center for Infectious Disease"/>
            <person name="Wu L."/>
            <person name="Ma J."/>
        </authorList>
    </citation>
    <scope>NUCLEOTIDE SEQUENCE [LARGE SCALE GENOMIC DNA]</scope>
    <source>
        <strain evidence="9">CCUG 54523</strain>
    </source>
</reference>
<gene>
    <name evidence="8" type="ORF">ACFQ0P_06745</name>
</gene>
<evidence type="ECO:0000259" key="7">
    <source>
        <dbReference type="SMART" id="SM00306"/>
    </source>
</evidence>
<keyword evidence="3" id="KW-0651">Protein splicing</keyword>
<evidence type="ECO:0000256" key="1">
    <source>
        <dbReference type="ARBA" id="ARBA00022723"/>
    </source>
</evidence>
<evidence type="ECO:0000256" key="5">
    <source>
        <dbReference type="ARBA" id="ARBA00023014"/>
    </source>
</evidence>
<dbReference type="SUPFAM" id="SSF55608">
    <property type="entry name" value="Homing endonucleases"/>
    <property type="match status" value="1"/>
</dbReference>
<keyword evidence="2" id="KW-0068">Autocatalytic cleavage</keyword>
<dbReference type="InterPro" id="IPR006141">
    <property type="entry name" value="Intein_N"/>
</dbReference>
<dbReference type="Proteomes" id="UP001597055">
    <property type="component" value="Unassembled WGS sequence"/>
</dbReference>
<dbReference type="InterPro" id="IPR058240">
    <property type="entry name" value="rSAM_sf"/>
</dbReference>
<dbReference type="Gene3D" id="3.80.30.30">
    <property type="match status" value="1"/>
</dbReference>
<sequence length="715" mass="77763">MRWQGQELGVADASALPGLEHLNGLVQSVTTPEFAGVTFHEVLCKTALNHVPGASAMPFDWTVNPYRGCSHACVYCLHPETRILMADGRTRPLRDVSVGDVVVGTRREGAYRRYVPSVVAATWGTCKPAYRVRLGDGTEIVASGDHRFLTARGWKFVRPADSGQRPHLTLNDRLIGYGTGATPTAATEETEEYRTGYLCGMVRGDGMMLRRDYPRKGGGTYTAYRFRLALADREALDRSHAYLTSAGVTLRSHAFSAPTTTRRAIDAIFSSRRADHERISSLIEWPTTPSLEWSRGFLAGVFDAEGSCSRGILRISNKDARILMAITTALRAHGFVFAVEPARANGVVSIRLTGGLAARRRFFELTQPAITRKLDPIGAMVKTTTPLRVTAIEDLGETIDMIDITTSTGDFIANGVVSHNCFARGTHEYLELDAGRDFDSQVIVKINVADVLAKEVNRGSWAHQPVMLGTNTDPYQRAEGRYKLMPGIVNALTESGTPFSILTKGTLLRRDLPLLTDAAQHVSVSLAMSIAVFDDALQHLIEPGTPTAAARLETVRAATEAGFRVTVFLMPIIPHLTDSISAIDDALARIKAAGAVRVVYGALHLRPGAKQWFLQWLQQEHQELVSSYLGLYPGASANAPKAYRAWLAKRVRPLLRVHGLDGRAEDDHPRGGPVPGLASRADARAAGVVVTSRGRAAAGARPTVPRVAPVEPRLF</sequence>
<accession>A0ABW3AGJ3</accession>
<dbReference type="PANTHER" id="PTHR43432">
    <property type="entry name" value="SLR0285 PROTEIN"/>
    <property type="match status" value="1"/>
</dbReference>
<keyword evidence="5" id="KW-0411">Iron-sulfur</keyword>
<name>A0ABW3AGJ3_9MICO</name>
<organism evidence="8 9">
    <name type="scientific">Microbacterium insulae</name>
    <dbReference type="NCBI Taxonomy" id="483014"/>
    <lineage>
        <taxon>Bacteria</taxon>
        <taxon>Bacillati</taxon>
        <taxon>Actinomycetota</taxon>
        <taxon>Actinomycetes</taxon>
        <taxon>Micrococcales</taxon>
        <taxon>Microbacteriaceae</taxon>
        <taxon>Microbacterium</taxon>
    </lineage>
</organism>
<dbReference type="InterPro" id="IPR003587">
    <property type="entry name" value="Hint_dom_N"/>
</dbReference>
<dbReference type="SUPFAM" id="SSF51294">
    <property type="entry name" value="Hedgehog/intein (Hint) domain"/>
    <property type="match status" value="1"/>
</dbReference>
<dbReference type="InterPro" id="IPR027434">
    <property type="entry name" value="Homing_endonucl"/>
</dbReference>
<feature type="domain" description="Hint" evidence="6">
    <location>
        <begin position="381"/>
        <end position="426"/>
    </location>
</feature>
<dbReference type="InterPro" id="IPR036844">
    <property type="entry name" value="Hint_dom_sf"/>
</dbReference>
<dbReference type="InterPro" id="IPR030934">
    <property type="entry name" value="Intein_C"/>
</dbReference>
<dbReference type="NCBIfam" id="NF038136">
    <property type="entry name" value="rSAM_Rv_intein"/>
    <property type="match status" value="1"/>
</dbReference>
<dbReference type="NCBIfam" id="NF038135">
    <property type="entry name" value="rSAM_Rv2578c"/>
    <property type="match status" value="1"/>
</dbReference>
<keyword evidence="9" id="KW-1185">Reference proteome</keyword>
<dbReference type="CDD" id="cd01335">
    <property type="entry name" value="Radical_SAM"/>
    <property type="match status" value="1"/>
</dbReference>
<dbReference type="InterPro" id="IPR003586">
    <property type="entry name" value="Hint_dom_C"/>
</dbReference>
<dbReference type="Gene3D" id="2.170.16.10">
    <property type="entry name" value="Hedgehog/Intein (Hint) domain"/>
    <property type="match status" value="1"/>
</dbReference>
<dbReference type="CDD" id="cd00081">
    <property type="entry name" value="Hint"/>
    <property type="match status" value="1"/>
</dbReference>
<dbReference type="SMART" id="SM00305">
    <property type="entry name" value="HintC"/>
    <property type="match status" value="1"/>
</dbReference>
<dbReference type="InterPro" id="IPR040086">
    <property type="entry name" value="MJ0683-like"/>
</dbReference>
<protein>
    <submittedName>
        <fullName evidence="8">Intein-containing Rv2578c family radical SAM protein</fullName>
    </submittedName>
</protein>
<evidence type="ECO:0000259" key="6">
    <source>
        <dbReference type="SMART" id="SM00305"/>
    </source>
</evidence>
<evidence type="ECO:0000313" key="9">
    <source>
        <dbReference type="Proteomes" id="UP001597055"/>
    </source>
</evidence>
<dbReference type="SUPFAM" id="SSF102114">
    <property type="entry name" value="Radical SAM enzymes"/>
    <property type="match status" value="1"/>
</dbReference>
<dbReference type="PRINTS" id="PR00379">
    <property type="entry name" value="INTEIN"/>
</dbReference>
<keyword evidence="4" id="KW-0408">Iron</keyword>
<dbReference type="Pfam" id="PF04055">
    <property type="entry name" value="Radical_SAM"/>
    <property type="match status" value="1"/>
</dbReference>
<dbReference type="PROSITE" id="PS50817">
    <property type="entry name" value="INTEIN_N_TER"/>
    <property type="match status" value="1"/>
</dbReference>
<dbReference type="InterPro" id="IPR007197">
    <property type="entry name" value="rSAM"/>
</dbReference>
<dbReference type="RefSeq" id="WP_378771714.1">
    <property type="nucleotide sequence ID" value="NZ_JBHTII010000001.1"/>
</dbReference>
<evidence type="ECO:0000256" key="3">
    <source>
        <dbReference type="ARBA" id="ARBA00023000"/>
    </source>
</evidence>
<evidence type="ECO:0000256" key="4">
    <source>
        <dbReference type="ARBA" id="ARBA00023004"/>
    </source>
</evidence>
<dbReference type="SMART" id="SM00306">
    <property type="entry name" value="HintN"/>
    <property type="match status" value="1"/>
</dbReference>
<comment type="caution">
    <text evidence="8">The sequence shown here is derived from an EMBL/GenBank/DDBJ whole genome shotgun (WGS) entry which is preliminary data.</text>
</comment>
<dbReference type="EMBL" id="JBHTII010000001">
    <property type="protein sequence ID" value="MFD0790090.1"/>
    <property type="molecule type" value="Genomic_DNA"/>
</dbReference>
<proteinExistence type="predicted"/>
<dbReference type="InterPro" id="IPR006142">
    <property type="entry name" value="INTEIN"/>
</dbReference>
<evidence type="ECO:0000256" key="2">
    <source>
        <dbReference type="ARBA" id="ARBA00022813"/>
    </source>
</evidence>
<feature type="domain" description="Hint" evidence="7">
    <location>
        <begin position="74"/>
        <end position="170"/>
    </location>
</feature>
<keyword evidence="1" id="KW-0479">Metal-binding</keyword>